<dbReference type="Proteomes" id="UP000054251">
    <property type="component" value="Unassembled WGS sequence"/>
</dbReference>
<feature type="region of interest" description="Disordered" evidence="5">
    <location>
        <begin position="412"/>
        <end position="448"/>
    </location>
</feature>
<dbReference type="InterPro" id="IPR004853">
    <property type="entry name" value="Sugar_P_trans_dom"/>
</dbReference>
<feature type="transmembrane region" description="Helical" evidence="6">
    <location>
        <begin position="95"/>
        <end position="117"/>
    </location>
</feature>
<gene>
    <name evidence="8" type="ORF">AC631_03373</name>
</gene>
<keyword evidence="9" id="KW-1185">Reference proteome</keyword>
<evidence type="ECO:0000259" key="7">
    <source>
        <dbReference type="Pfam" id="PF03151"/>
    </source>
</evidence>
<evidence type="ECO:0000256" key="1">
    <source>
        <dbReference type="ARBA" id="ARBA00004141"/>
    </source>
</evidence>
<feature type="transmembrane region" description="Helical" evidence="6">
    <location>
        <begin position="285"/>
        <end position="308"/>
    </location>
</feature>
<comment type="subcellular location">
    <subcellularLocation>
        <location evidence="1">Membrane</location>
        <topology evidence="1">Multi-pass membrane protein</topology>
    </subcellularLocation>
</comment>
<keyword evidence="2 6" id="KW-0812">Transmembrane</keyword>
<name>A0A0V1PXE1_9ASCO</name>
<feature type="domain" description="Sugar phosphate transporter" evidence="7">
    <location>
        <begin position="65"/>
        <end position="396"/>
    </location>
</feature>
<dbReference type="PANTHER" id="PTHR11132">
    <property type="entry name" value="SOLUTE CARRIER FAMILY 35"/>
    <property type="match status" value="1"/>
</dbReference>
<dbReference type="GO" id="GO:0016020">
    <property type="term" value="C:membrane"/>
    <property type="evidence" value="ECO:0007669"/>
    <property type="project" value="UniProtKB-SubCell"/>
</dbReference>
<accession>A0A0V1PXE1</accession>
<feature type="transmembrane region" description="Helical" evidence="6">
    <location>
        <begin position="65"/>
        <end position="83"/>
    </location>
</feature>
<reference evidence="8 9" key="1">
    <citation type="submission" date="2015-11" db="EMBL/GenBank/DDBJ databases">
        <title>The genome of Debaryomyces fabryi.</title>
        <authorList>
            <person name="Tafer H."/>
            <person name="Lopandic K."/>
        </authorList>
    </citation>
    <scope>NUCLEOTIDE SEQUENCE [LARGE SCALE GENOMIC DNA]</scope>
    <source>
        <strain evidence="8 9">CBS 789</strain>
    </source>
</reference>
<comment type="caution">
    <text evidence="8">The sequence shown here is derived from an EMBL/GenBank/DDBJ whole genome shotgun (WGS) entry which is preliminary data.</text>
</comment>
<dbReference type="GeneID" id="26840382"/>
<dbReference type="Pfam" id="PF03151">
    <property type="entry name" value="TPT"/>
    <property type="match status" value="1"/>
</dbReference>
<protein>
    <recommendedName>
        <fullName evidence="7">Sugar phosphate transporter domain-containing protein</fullName>
    </recommendedName>
</protein>
<feature type="transmembrane region" description="Helical" evidence="6">
    <location>
        <begin position="214"/>
        <end position="231"/>
    </location>
</feature>
<evidence type="ECO:0000256" key="5">
    <source>
        <dbReference type="SAM" id="MobiDB-lite"/>
    </source>
</evidence>
<feature type="transmembrane region" description="Helical" evidence="6">
    <location>
        <begin position="184"/>
        <end position="207"/>
    </location>
</feature>
<proteinExistence type="predicted"/>
<feature type="transmembrane region" description="Helical" evidence="6">
    <location>
        <begin position="320"/>
        <end position="340"/>
    </location>
</feature>
<dbReference type="InterPro" id="IPR050186">
    <property type="entry name" value="TPT_transporter"/>
</dbReference>
<keyword evidence="4 6" id="KW-0472">Membrane</keyword>
<evidence type="ECO:0000256" key="3">
    <source>
        <dbReference type="ARBA" id="ARBA00022989"/>
    </source>
</evidence>
<feature type="transmembrane region" description="Helical" evidence="6">
    <location>
        <begin position="378"/>
        <end position="398"/>
    </location>
</feature>
<evidence type="ECO:0000256" key="2">
    <source>
        <dbReference type="ARBA" id="ARBA00022692"/>
    </source>
</evidence>
<dbReference type="EMBL" id="LMYN01000071">
    <property type="protein sequence ID" value="KSA00888.1"/>
    <property type="molecule type" value="Genomic_DNA"/>
</dbReference>
<evidence type="ECO:0000313" key="8">
    <source>
        <dbReference type="EMBL" id="KSA00888.1"/>
    </source>
</evidence>
<evidence type="ECO:0000256" key="6">
    <source>
        <dbReference type="SAM" id="Phobius"/>
    </source>
</evidence>
<feature type="compositionally biased region" description="Polar residues" evidence="5">
    <location>
        <begin position="427"/>
        <end position="440"/>
    </location>
</feature>
<evidence type="ECO:0000313" key="9">
    <source>
        <dbReference type="Proteomes" id="UP000054251"/>
    </source>
</evidence>
<dbReference type="AlphaFoldDB" id="A0A0V1PXE1"/>
<dbReference type="RefSeq" id="XP_015466990.1">
    <property type="nucleotide sequence ID" value="XM_015612202.1"/>
</dbReference>
<dbReference type="OrthoDB" id="18894at2759"/>
<evidence type="ECO:0000256" key="4">
    <source>
        <dbReference type="ARBA" id="ARBA00023136"/>
    </source>
</evidence>
<keyword evidence="3 6" id="KW-1133">Transmembrane helix</keyword>
<feature type="transmembrane region" description="Helical" evidence="6">
    <location>
        <begin position="145"/>
        <end position="164"/>
    </location>
</feature>
<feature type="transmembrane region" description="Helical" evidence="6">
    <location>
        <begin position="352"/>
        <end position="372"/>
    </location>
</feature>
<feature type="transmembrane region" description="Helical" evidence="6">
    <location>
        <begin position="251"/>
        <end position="273"/>
    </location>
</feature>
<organism evidence="8 9">
    <name type="scientific">Debaryomyces fabryi</name>
    <dbReference type="NCBI Taxonomy" id="58627"/>
    <lineage>
        <taxon>Eukaryota</taxon>
        <taxon>Fungi</taxon>
        <taxon>Dikarya</taxon>
        <taxon>Ascomycota</taxon>
        <taxon>Saccharomycotina</taxon>
        <taxon>Pichiomycetes</taxon>
        <taxon>Debaryomycetaceae</taxon>
        <taxon>Debaryomyces</taxon>
    </lineage>
</organism>
<sequence>MPILAPNSNVSASYSSLSPSKIISRKPSFRADSSDNHELFSEPYKASMTSPTSTSTSNKSKNVETVIYILGWYLFSLSISIYNKWMFGKGLDFKFPILITSFHQFCLMILSGIVLWVKPRLRPTINTKNHDGDIINRPSNSQSKFISFLSIFKISLFTYLKQIFPCSLASAGDIGLSNVSFKFISLSLYTMLKASSLMFVLLFGLLFRLEKFHWRLLVIVLIMTGSVIMMVKKPQKIGLALTEEDDHNNFGILLVLGASMMSGLRWSFTQILLKHNDYTNNSISTIFYISPSMCLTLFLFGLGFEGWSNFTQSPIWELEGIFGTILLILIPGVLAFMMTLCEFKLLSVAQVITLSIAGIFKELLTIILSALIFGDKLSFINCLGLLITFVDIIWYNYYRFKENQNKEFEGYSSLNGKDETEDDEVSIGSSNLDMNSNSKIDSIEMKKL</sequence>